<proteinExistence type="inferred from homology"/>
<gene>
    <name evidence="16" type="primary">coaX</name>
    <name evidence="17" type="ORF">NR989_10435</name>
</gene>
<feature type="binding site" evidence="16">
    <location>
        <begin position="100"/>
        <end position="103"/>
    </location>
    <ligand>
        <name>substrate</name>
    </ligand>
</feature>
<dbReference type="Pfam" id="PF03309">
    <property type="entry name" value="Pan_kinase"/>
    <property type="match status" value="1"/>
</dbReference>
<feature type="active site" description="Proton acceptor" evidence="16">
    <location>
        <position position="102"/>
    </location>
</feature>
<feature type="binding site" evidence="16">
    <location>
        <position position="125"/>
    </location>
    <ligand>
        <name>ATP</name>
        <dbReference type="ChEBI" id="CHEBI:30616"/>
    </ligand>
</feature>
<evidence type="ECO:0000313" key="18">
    <source>
        <dbReference type="Proteomes" id="UP001222275"/>
    </source>
</evidence>
<dbReference type="HAMAP" id="MF_01274">
    <property type="entry name" value="Pantothen_kinase_3"/>
    <property type="match status" value="1"/>
</dbReference>
<feature type="binding site" evidence="16">
    <location>
        <position position="182"/>
    </location>
    <ligand>
        <name>substrate</name>
    </ligand>
</feature>
<comment type="subunit">
    <text evidence="5 16">Homodimer.</text>
</comment>
<organism evidence="17 18">
    <name type="scientific">Thiomicrorhabdus lithotrophica</name>
    <dbReference type="NCBI Taxonomy" id="2949997"/>
    <lineage>
        <taxon>Bacteria</taxon>
        <taxon>Pseudomonadati</taxon>
        <taxon>Pseudomonadota</taxon>
        <taxon>Gammaproteobacteria</taxon>
        <taxon>Thiotrichales</taxon>
        <taxon>Piscirickettsiaceae</taxon>
        <taxon>Thiomicrorhabdus</taxon>
    </lineage>
</organism>
<dbReference type="PANTHER" id="PTHR34265:SF1">
    <property type="entry name" value="TYPE III PANTOTHENATE KINASE"/>
    <property type="match status" value="1"/>
</dbReference>
<dbReference type="PANTHER" id="PTHR34265">
    <property type="entry name" value="TYPE III PANTOTHENATE KINASE"/>
    <property type="match status" value="1"/>
</dbReference>
<dbReference type="RefSeq" id="WP_275594679.1">
    <property type="nucleotide sequence ID" value="NZ_CP102381.1"/>
</dbReference>
<keyword evidence="7 16" id="KW-0963">Cytoplasm</keyword>
<comment type="subcellular location">
    <subcellularLocation>
        <location evidence="3 16">Cytoplasm</location>
    </subcellularLocation>
</comment>
<dbReference type="Proteomes" id="UP001222275">
    <property type="component" value="Chromosome"/>
</dbReference>
<evidence type="ECO:0000256" key="7">
    <source>
        <dbReference type="ARBA" id="ARBA00022490"/>
    </source>
</evidence>
<evidence type="ECO:0000256" key="11">
    <source>
        <dbReference type="ARBA" id="ARBA00022840"/>
    </source>
</evidence>
<dbReference type="InterPro" id="IPR043129">
    <property type="entry name" value="ATPase_NBD"/>
</dbReference>
<evidence type="ECO:0000256" key="3">
    <source>
        <dbReference type="ARBA" id="ARBA00004496"/>
    </source>
</evidence>
<keyword evidence="10 16" id="KW-0418">Kinase</keyword>
<reference evidence="17 18" key="1">
    <citation type="submission" date="2022-06" db="EMBL/GenBank/DDBJ databases">
        <title>Thiomicrohabdus sp. nov, an obligately chemolithoautotrophic, sulfur-oxidizing bacterium isolated from beach of Guanyin Mountain. Amoy.</title>
        <authorList>
            <person name="Zhu H."/>
        </authorList>
    </citation>
    <scope>NUCLEOTIDE SEQUENCE [LARGE SCALE GENOMIC DNA]</scope>
    <source>
        <strain evidence="17 18">XGS-01</strain>
    </source>
</reference>
<keyword evidence="16" id="KW-0479">Metal-binding</keyword>
<evidence type="ECO:0000256" key="15">
    <source>
        <dbReference type="ARBA" id="ARBA00040883"/>
    </source>
</evidence>
<sequence length="254" mass="27760">MNKLFLDIGNSCIKYSTVTNGDYNIHNSILLDDLLLNGLDSFGFPYFPDTVYFSTVADADKVDALKLLIQNEWQVFPIQLTAQKSCCGLTSGYDNFNQLGVDRWFAMQGAIGIYDIPIIVVDAGTALTIDAVVDGQHLGGLIVPGMNTMRQSLATNTADLLDVRTSDIKSDSNELLLLGTNTASAILAGTLYMAASFINQVINDLNNQVGTQFKIIMTGGESEQLCRLLDFEYDYIPDLVLQGMVNVEESVKNS</sequence>
<evidence type="ECO:0000256" key="8">
    <source>
        <dbReference type="ARBA" id="ARBA00022679"/>
    </source>
</evidence>
<keyword evidence="13 16" id="KW-0173">Coenzyme A biosynthesis</keyword>
<evidence type="ECO:0000256" key="13">
    <source>
        <dbReference type="ARBA" id="ARBA00022993"/>
    </source>
</evidence>
<dbReference type="CDD" id="cd24015">
    <property type="entry name" value="ASKHA_NBD_PanK-III"/>
    <property type="match status" value="1"/>
</dbReference>
<evidence type="ECO:0000313" key="17">
    <source>
        <dbReference type="EMBL" id="WEJ62423.1"/>
    </source>
</evidence>
<dbReference type="SUPFAM" id="SSF53067">
    <property type="entry name" value="Actin-like ATPase domain"/>
    <property type="match status" value="2"/>
</dbReference>
<dbReference type="GO" id="GO:0004594">
    <property type="term" value="F:pantothenate kinase activity"/>
    <property type="evidence" value="ECO:0007669"/>
    <property type="project" value="UniProtKB-EC"/>
</dbReference>
<dbReference type="EMBL" id="CP102381">
    <property type="protein sequence ID" value="WEJ62423.1"/>
    <property type="molecule type" value="Genomic_DNA"/>
</dbReference>
<evidence type="ECO:0000256" key="16">
    <source>
        <dbReference type="HAMAP-Rule" id="MF_01274"/>
    </source>
</evidence>
<dbReference type="EC" id="2.7.1.33" evidence="6 16"/>
<evidence type="ECO:0000256" key="4">
    <source>
        <dbReference type="ARBA" id="ARBA00005225"/>
    </source>
</evidence>
<keyword evidence="11 16" id="KW-0067">ATP-binding</keyword>
<evidence type="ECO:0000256" key="9">
    <source>
        <dbReference type="ARBA" id="ARBA00022741"/>
    </source>
</evidence>
<evidence type="ECO:0000256" key="5">
    <source>
        <dbReference type="ARBA" id="ARBA00011738"/>
    </source>
</evidence>
<comment type="catalytic activity">
    <reaction evidence="1 16">
        <text>(R)-pantothenate + ATP = (R)-4'-phosphopantothenate + ADP + H(+)</text>
        <dbReference type="Rhea" id="RHEA:16373"/>
        <dbReference type="ChEBI" id="CHEBI:10986"/>
        <dbReference type="ChEBI" id="CHEBI:15378"/>
        <dbReference type="ChEBI" id="CHEBI:29032"/>
        <dbReference type="ChEBI" id="CHEBI:30616"/>
        <dbReference type="ChEBI" id="CHEBI:456216"/>
        <dbReference type="EC" id="2.7.1.33"/>
    </reaction>
</comment>
<comment type="similarity">
    <text evidence="14 16">Belongs to the type III pantothenate kinase family.</text>
</comment>
<dbReference type="Gene3D" id="3.30.420.40">
    <property type="match status" value="2"/>
</dbReference>
<name>A0ABY8C8X2_9GAMM</name>
<dbReference type="InterPro" id="IPR004619">
    <property type="entry name" value="Type_III_PanK"/>
</dbReference>
<evidence type="ECO:0000256" key="10">
    <source>
        <dbReference type="ARBA" id="ARBA00022777"/>
    </source>
</evidence>
<evidence type="ECO:0000256" key="12">
    <source>
        <dbReference type="ARBA" id="ARBA00022958"/>
    </source>
</evidence>
<evidence type="ECO:0000256" key="14">
    <source>
        <dbReference type="ARBA" id="ARBA00038036"/>
    </source>
</evidence>
<comment type="cofactor">
    <cofactor evidence="2">
        <name>K(+)</name>
        <dbReference type="ChEBI" id="CHEBI:29103"/>
    </cofactor>
</comment>
<evidence type="ECO:0000256" key="1">
    <source>
        <dbReference type="ARBA" id="ARBA00001206"/>
    </source>
</evidence>
<dbReference type="NCBIfam" id="TIGR00671">
    <property type="entry name" value="baf"/>
    <property type="match status" value="1"/>
</dbReference>
<feature type="binding site" evidence="16">
    <location>
        <begin position="7"/>
        <end position="14"/>
    </location>
    <ligand>
        <name>ATP</name>
        <dbReference type="ChEBI" id="CHEBI:30616"/>
    </ligand>
</feature>
<protein>
    <recommendedName>
        <fullName evidence="15 16">Type III pantothenate kinase</fullName>
        <ecNumber evidence="6 16">2.7.1.33</ecNumber>
    </recommendedName>
    <alternativeName>
        <fullName evidence="16">PanK-III</fullName>
    </alternativeName>
    <alternativeName>
        <fullName evidence="16">Pantothenic acid kinase</fullName>
    </alternativeName>
</protein>
<keyword evidence="8 16" id="KW-0808">Transferase</keyword>
<comment type="cofactor">
    <cofactor evidence="16">
        <name>NH4(+)</name>
        <dbReference type="ChEBI" id="CHEBI:28938"/>
    </cofactor>
    <cofactor evidence="16">
        <name>K(+)</name>
        <dbReference type="ChEBI" id="CHEBI:29103"/>
    </cofactor>
    <text evidence="16">A monovalent cation. Ammonium or potassium.</text>
</comment>
<evidence type="ECO:0000256" key="6">
    <source>
        <dbReference type="ARBA" id="ARBA00012102"/>
    </source>
</evidence>
<keyword evidence="12 16" id="KW-0630">Potassium</keyword>
<accession>A0ABY8C8X2</accession>
<feature type="binding site" evidence="16">
    <location>
        <position position="93"/>
    </location>
    <ligand>
        <name>substrate</name>
    </ligand>
</feature>
<keyword evidence="18" id="KW-1185">Reference proteome</keyword>
<keyword evidence="9 16" id="KW-0547">Nucleotide-binding</keyword>
<comment type="pathway">
    <text evidence="4 16">Cofactor biosynthesis; coenzyme A biosynthesis; CoA from (R)-pantothenate: step 1/5.</text>
</comment>
<comment type="function">
    <text evidence="16">Catalyzes the phosphorylation of pantothenate (Pan), the first step in CoA biosynthesis.</text>
</comment>
<evidence type="ECO:0000256" key="2">
    <source>
        <dbReference type="ARBA" id="ARBA00001958"/>
    </source>
</evidence>
<feature type="binding site" evidence="16">
    <location>
        <position position="122"/>
    </location>
    <ligand>
        <name>K(+)</name>
        <dbReference type="ChEBI" id="CHEBI:29103"/>
    </ligand>
</feature>